<evidence type="ECO:0000256" key="3">
    <source>
        <dbReference type="ARBA" id="ARBA00010258"/>
    </source>
</evidence>
<dbReference type="InterPro" id="IPR013083">
    <property type="entry name" value="Znf_RING/FYVE/PHD"/>
</dbReference>
<dbReference type="Gene3D" id="3.30.40.10">
    <property type="entry name" value="Zinc/RING finger domain, C3HC4 (zinc finger)"/>
    <property type="match status" value="1"/>
</dbReference>
<evidence type="ECO:0000256" key="15">
    <source>
        <dbReference type="RuleBase" id="RU368018"/>
    </source>
</evidence>
<dbReference type="Gene3D" id="3.90.1150.220">
    <property type="match status" value="1"/>
</dbReference>
<dbReference type="GO" id="GO:0030915">
    <property type="term" value="C:Smc5-Smc6 complex"/>
    <property type="evidence" value="ECO:0007669"/>
    <property type="project" value="UniProtKB-UniRule"/>
</dbReference>
<evidence type="ECO:0000256" key="4">
    <source>
        <dbReference type="ARBA" id="ARBA00012483"/>
    </source>
</evidence>
<accession>A0A420H805</accession>
<sequence length="339" mass="38459">MTENQYTDGNRAFLQAIMVRGAFTLSEGKSMLAAILSVQEEKRVDANEVSQEMFDSYIAAAADAVSCFEYEIHSTQHQVTKNRIYAFVNSVSDALTQIATVRTPDELLYIRRLIDAMFETNNTKRKEVMAIRSMQALESKIRKGTSEKSITQAEAEKLLTILEREKWLERSSEGFYSLAPRALIELRSWLVDTYNDSEDLDAWQKVKFCEACKEIVTVGERCSDLDCIIRLHNICEAAYWRSRPSRTCPKCKLEWKGGNFVGEKAVTSLEENLRQKGRGLKRTRPSQLDETSDDNDKEPEQGQEDVTPGSKRIARRESSPTSERHADLSLASDGDAEDD</sequence>
<comment type="catalytic activity">
    <reaction evidence="1 15">
        <text>S-ubiquitinyl-[E2 ubiquitin-conjugating enzyme]-L-cysteine + [acceptor protein]-L-lysine = [E2 ubiquitin-conjugating enzyme]-L-cysteine + N(6)-ubiquitinyl-[acceptor protein]-L-lysine.</text>
        <dbReference type="EC" id="2.3.2.27"/>
    </reaction>
</comment>
<evidence type="ECO:0000256" key="1">
    <source>
        <dbReference type="ARBA" id="ARBA00000900"/>
    </source>
</evidence>
<evidence type="ECO:0000313" key="18">
    <source>
        <dbReference type="EMBL" id="RKF53551.1"/>
    </source>
</evidence>
<dbReference type="EC" id="2.3.2.27" evidence="4 15"/>
<keyword evidence="8 15" id="KW-0227">DNA damage</keyword>
<keyword evidence="12 15" id="KW-0233">DNA recombination</keyword>
<dbReference type="GO" id="GO:0008270">
    <property type="term" value="F:zinc ion binding"/>
    <property type="evidence" value="ECO:0007669"/>
    <property type="project" value="UniProtKB-KW"/>
</dbReference>
<feature type="compositionally biased region" description="Basic and acidic residues" evidence="16">
    <location>
        <begin position="315"/>
        <end position="327"/>
    </location>
</feature>
<comment type="subunit">
    <text evidence="15">Component of the Smc5-Smc6 complex.</text>
</comment>
<organism evidence="18 19">
    <name type="scientific">Golovinomyces cichoracearum</name>
    <dbReference type="NCBI Taxonomy" id="62708"/>
    <lineage>
        <taxon>Eukaryota</taxon>
        <taxon>Fungi</taxon>
        <taxon>Dikarya</taxon>
        <taxon>Ascomycota</taxon>
        <taxon>Pezizomycotina</taxon>
        <taxon>Leotiomycetes</taxon>
        <taxon>Erysiphales</taxon>
        <taxon>Erysiphaceae</taxon>
        <taxon>Golovinomyces</taxon>
    </lineage>
</organism>
<dbReference type="EMBL" id="MCBR01022011">
    <property type="protein sequence ID" value="RKF53551.1"/>
    <property type="molecule type" value="Genomic_DNA"/>
</dbReference>
<dbReference type="InterPro" id="IPR014857">
    <property type="entry name" value="Nse1_RING_C4HC3-type"/>
</dbReference>
<dbReference type="InterPro" id="IPR011513">
    <property type="entry name" value="Nse1"/>
</dbReference>
<dbReference type="PANTHER" id="PTHR20973:SF0">
    <property type="entry name" value="NON-STRUCTURAL MAINTENANCE OF CHROMOSOMES ELEMENT 1 HOMOLOG"/>
    <property type="match status" value="1"/>
</dbReference>
<evidence type="ECO:0000256" key="6">
    <source>
        <dbReference type="ARBA" id="ARBA00022679"/>
    </source>
</evidence>
<comment type="caution">
    <text evidence="18">The sequence shown here is derived from an EMBL/GenBank/DDBJ whole genome shotgun (WGS) entry which is preliminary data.</text>
</comment>
<protein>
    <recommendedName>
        <fullName evidence="5 15">Non-structural maintenance of chromosomes element 1 homolog</fullName>
        <ecNumber evidence="4 15">2.3.2.27</ecNumber>
    </recommendedName>
</protein>
<feature type="region of interest" description="Disordered" evidence="16">
    <location>
        <begin position="272"/>
        <end position="339"/>
    </location>
</feature>
<comment type="similarity">
    <text evidence="3 15">Belongs to the NSE1 family.</text>
</comment>
<dbReference type="OrthoDB" id="185455at2759"/>
<dbReference type="AlphaFoldDB" id="A0A420H805"/>
<evidence type="ECO:0000256" key="7">
    <source>
        <dbReference type="ARBA" id="ARBA00022723"/>
    </source>
</evidence>
<keyword evidence="11 15" id="KW-0862">Zinc</keyword>
<dbReference type="GO" id="GO:0005634">
    <property type="term" value="C:nucleus"/>
    <property type="evidence" value="ECO:0007669"/>
    <property type="project" value="UniProtKB-SubCell"/>
</dbReference>
<keyword evidence="13 15" id="KW-0234">DNA repair</keyword>
<evidence type="ECO:0000256" key="14">
    <source>
        <dbReference type="ARBA" id="ARBA00023242"/>
    </source>
</evidence>
<dbReference type="InterPro" id="IPR036388">
    <property type="entry name" value="WH-like_DNA-bd_sf"/>
</dbReference>
<dbReference type="PANTHER" id="PTHR20973">
    <property type="entry name" value="NON-SMC ELEMENT 1-RELATED"/>
    <property type="match status" value="1"/>
</dbReference>
<name>A0A420H805_9PEZI</name>
<dbReference type="Gene3D" id="1.10.10.10">
    <property type="entry name" value="Winged helix-like DNA-binding domain superfamily/Winged helix DNA-binding domain"/>
    <property type="match status" value="1"/>
</dbReference>
<dbReference type="Pfam" id="PF08746">
    <property type="entry name" value="zf-RING-like"/>
    <property type="match status" value="1"/>
</dbReference>
<evidence type="ECO:0000256" key="12">
    <source>
        <dbReference type="ARBA" id="ARBA00023172"/>
    </source>
</evidence>
<evidence type="ECO:0000256" key="16">
    <source>
        <dbReference type="SAM" id="MobiDB-lite"/>
    </source>
</evidence>
<feature type="compositionally biased region" description="Basic residues" evidence="16">
    <location>
        <begin position="275"/>
        <end position="284"/>
    </location>
</feature>
<evidence type="ECO:0000256" key="10">
    <source>
        <dbReference type="ARBA" id="ARBA00022786"/>
    </source>
</evidence>
<proteinExistence type="inferred from homology"/>
<dbReference type="Pfam" id="PF07574">
    <property type="entry name" value="SMC_Nse1"/>
    <property type="match status" value="1"/>
</dbReference>
<evidence type="ECO:0000256" key="9">
    <source>
        <dbReference type="ARBA" id="ARBA00022771"/>
    </source>
</evidence>
<comment type="subcellular location">
    <subcellularLocation>
        <location evidence="2 15">Nucleus</location>
    </subcellularLocation>
</comment>
<evidence type="ECO:0000256" key="11">
    <source>
        <dbReference type="ARBA" id="ARBA00022833"/>
    </source>
</evidence>
<dbReference type="CDD" id="cd16493">
    <property type="entry name" value="RING-CH-C4HC3_NSE1"/>
    <property type="match status" value="1"/>
</dbReference>
<evidence type="ECO:0000256" key="13">
    <source>
        <dbReference type="ARBA" id="ARBA00023204"/>
    </source>
</evidence>
<feature type="compositionally biased region" description="Acidic residues" evidence="16">
    <location>
        <begin position="290"/>
        <end position="303"/>
    </location>
</feature>
<comment type="function">
    <text evidence="15">Acts in a DNA repair pathway for removal of UV-induced DNA damage that is distinct from classical nucleotide excision repair and in repair of ionizing radiation damage. Functions in homologous recombination repair of DNA double strand breaks and in recovery of stalled replication forks.</text>
</comment>
<dbReference type="GO" id="GO:0061630">
    <property type="term" value="F:ubiquitin protein ligase activity"/>
    <property type="evidence" value="ECO:0007669"/>
    <property type="project" value="UniProtKB-EC"/>
</dbReference>
<gene>
    <name evidence="18" type="ORF">GcC1_220035</name>
</gene>
<evidence type="ECO:0000313" key="19">
    <source>
        <dbReference type="Proteomes" id="UP000285405"/>
    </source>
</evidence>
<evidence type="ECO:0000256" key="2">
    <source>
        <dbReference type="ARBA" id="ARBA00004123"/>
    </source>
</evidence>
<evidence type="ECO:0000259" key="17">
    <source>
        <dbReference type="Pfam" id="PF08746"/>
    </source>
</evidence>
<keyword evidence="9 15" id="KW-0863">Zinc-finger</keyword>
<keyword evidence="6 15" id="KW-0808">Transferase</keyword>
<keyword evidence="7 15" id="KW-0479">Metal-binding</keyword>
<evidence type="ECO:0000256" key="5">
    <source>
        <dbReference type="ARBA" id="ARBA00019422"/>
    </source>
</evidence>
<dbReference type="GO" id="GO:0000724">
    <property type="term" value="P:double-strand break repair via homologous recombination"/>
    <property type="evidence" value="ECO:0007669"/>
    <property type="project" value="TreeGrafter"/>
</dbReference>
<feature type="domain" description="Non-structural maintenance of chromosomes element 1 RING C4HC3-type" evidence="17">
    <location>
        <begin position="209"/>
        <end position="251"/>
    </location>
</feature>
<keyword evidence="10 15" id="KW-0833">Ubl conjugation pathway</keyword>
<dbReference type="Proteomes" id="UP000285405">
    <property type="component" value="Unassembled WGS sequence"/>
</dbReference>
<evidence type="ECO:0000256" key="8">
    <source>
        <dbReference type="ARBA" id="ARBA00022763"/>
    </source>
</evidence>
<reference evidence="18 19" key="1">
    <citation type="journal article" date="2018" name="BMC Genomics">
        <title>Comparative genome analyses reveal sequence features reflecting distinct modes of host-adaptation between dicot and monocot powdery mildew.</title>
        <authorList>
            <person name="Wu Y."/>
            <person name="Ma X."/>
            <person name="Pan Z."/>
            <person name="Kale S.D."/>
            <person name="Song Y."/>
            <person name="King H."/>
            <person name="Zhang Q."/>
            <person name="Presley C."/>
            <person name="Deng X."/>
            <person name="Wei C.I."/>
            <person name="Xiao S."/>
        </authorList>
    </citation>
    <scope>NUCLEOTIDE SEQUENCE [LARGE SCALE GENOMIC DNA]</scope>
    <source>
        <strain evidence="18">UCSC1</strain>
    </source>
</reference>
<keyword evidence="14 15" id="KW-0539">Nucleus</keyword>